<dbReference type="AlphaFoldDB" id="A0A0Q3IB82"/>
<evidence type="ECO:0000313" key="2">
    <source>
        <dbReference type="EMBL" id="SKB86046.1"/>
    </source>
</evidence>
<keyword evidence="3" id="KW-1185">Reference proteome</keyword>
<evidence type="ECO:0000313" key="1">
    <source>
        <dbReference type="EMBL" id="KQK32093.1"/>
    </source>
</evidence>
<evidence type="ECO:0000313" key="3">
    <source>
        <dbReference type="Proteomes" id="UP000051562"/>
    </source>
</evidence>
<dbReference type="OrthoDB" id="8163344at2"/>
<dbReference type="RefSeq" id="WP_055726648.1">
    <property type="nucleotide sequence ID" value="NZ_FUYX01000006.1"/>
</dbReference>
<dbReference type="EMBL" id="FUYX01000006">
    <property type="protein sequence ID" value="SKB86046.1"/>
    <property type="molecule type" value="Genomic_DNA"/>
</dbReference>
<organism evidence="1 3">
    <name type="scientific">Bosea thiooxidans</name>
    <dbReference type="NCBI Taxonomy" id="53254"/>
    <lineage>
        <taxon>Bacteria</taxon>
        <taxon>Pseudomonadati</taxon>
        <taxon>Pseudomonadota</taxon>
        <taxon>Alphaproteobacteria</taxon>
        <taxon>Hyphomicrobiales</taxon>
        <taxon>Boseaceae</taxon>
        <taxon>Bosea</taxon>
    </lineage>
</organism>
<dbReference type="STRING" id="53254.SAMN05660750_02725"/>
<evidence type="ECO:0000313" key="4">
    <source>
        <dbReference type="Proteomes" id="UP000190130"/>
    </source>
</evidence>
<proteinExistence type="predicted"/>
<accession>A0A0Q3IB82</accession>
<dbReference type="Proteomes" id="UP000190130">
    <property type="component" value="Unassembled WGS sequence"/>
</dbReference>
<reference evidence="1 3" key="1">
    <citation type="submission" date="2015-10" db="EMBL/GenBank/DDBJ databases">
        <title>Draft genome of Bosea thiooxidans.</title>
        <authorList>
            <person name="Wang X."/>
        </authorList>
    </citation>
    <scope>NUCLEOTIDE SEQUENCE [LARGE SCALE GENOMIC DNA]</scope>
    <source>
        <strain evidence="1 3">CGMCC 9174</strain>
    </source>
</reference>
<dbReference type="EMBL" id="LMAR01000007">
    <property type="protein sequence ID" value="KQK32093.1"/>
    <property type="molecule type" value="Genomic_DNA"/>
</dbReference>
<sequence>MSQFHSVPSRARPAQQAYVIELGEAQIGLVSRRADERDFTFVSASAAFRALDGQRFATPGAAEVAARRLVRPGRHGPLPLAS</sequence>
<reference evidence="2 4" key="2">
    <citation type="submission" date="2017-02" db="EMBL/GenBank/DDBJ databases">
        <authorList>
            <person name="Peterson S.W."/>
        </authorList>
    </citation>
    <scope>NUCLEOTIDE SEQUENCE [LARGE SCALE GENOMIC DNA]</scope>
    <source>
        <strain evidence="2 4">DSM 9653</strain>
    </source>
</reference>
<protein>
    <submittedName>
        <fullName evidence="1">Uncharacterized protein</fullName>
    </submittedName>
</protein>
<name>A0A0Q3IB82_9HYPH</name>
<gene>
    <name evidence="1" type="ORF">ARD30_08055</name>
    <name evidence="2" type="ORF">SAMN05660750_02725</name>
</gene>
<dbReference type="Proteomes" id="UP000051562">
    <property type="component" value="Unassembled WGS sequence"/>
</dbReference>